<name>A0A183HA28_9BILA</name>
<dbReference type="EMBL" id="UZAJ01003249">
    <property type="protein sequence ID" value="VDO39683.1"/>
    <property type="molecule type" value="Genomic_DNA"/>
</dbReference>
<accession>A0A183HA28</accession>
<dbReference type="Proteomes" id="UP000267606">
    <property type="component" value="Unassembled WGS sequence"/>
</dbReference>
<evidence type="ECO:0000313" key="4">
    <source>
        <dbReference type="WBParaSite" id="OFLC_0000433901-mRNA-1"/>
    </source>
</evidence>
<feature type="region of interest" description="Disordered" evidence="1">
    <location>
        <begin position="172"/>
        <end position="193"/>
    </location>
</feature>
<reference evidence="2 3" key="2">
    <citation type="submission" date="2018-11" db="EMBL/GenBank/DDBJ databases">
        <authorList>
            <consortium name="Pathogen Informatics"/>
        </authorList>
    </citation>
    <scope>NUCLEOTIDE SEQUENCE [LARGE SCALE GENOMIC DNA]</scope>
</reference>
<gene>
    <name evidence="2" type="ORF">OFLC_LOCUS4338</name>
</gene>
<proteinExistence type="predicted"/>
<evidence type="ECO:0000256" key="1">
    <source>
        <dbReference type="SAM" id="MobiDB-lite"/>
    </source>
</evidence>
<dbReference type="AlphaFoldDB" id="A0A183HA28"/>
<reference evidence="4" key="1">
    <citation type="submission" date="2016-06" db="UniProtKB">
        <authorList>
            <consortium name="WormBaseParasite"/>
        </authorList>
    </citation>
    <scope>IDENTIFICATION</scope>
</reference>
<organism evidence="4">
    <name type="scientific">Onchocerca flexuosa</name>
    <dbReference type="NCBI Taxonomy" id="387005"/>
    <lineage>
        <taxon>Eukaryota</taxon>
        <taxon>Metazoa</taxon>
        <taxon>Ecdysozoa</taxon>
        <taxon>Nematoda</taxon>
        <taxon>Chromadorea</taxon>
        <taxon>Rhabditida</taxon>
        <taxon>Spirurina</taxon>
        <taxon>Spiruromorpha</taxon>
        <taxon>Filarioidea</taxon>
        <taxon>Onchocercidae</taxon>
        <taxon>Onchocerca</taxon>
    </lineage>
</organism>
<dbReference type="STRING" id="387005.A0A183HA28"/>
<evidence type="ECO:0000313" key="2">
    <source>
        <dbReference type="EMBL" id="VDO39683.1"/>
    </source>
</evidence>
<keyword evidence="3" id="KW-1185">Reference proteome</keyword>
<evidence type="ECO:0000313" key="3">
    <source>
        <dbReference type="Proteomes" id="UP000267606"/>
    </source>
</evidence>
<sequence>MLTFGRENGKLKEQEIYGCAGVHVSMYRSLQSLGRIEPVPREGHIAEDSSSLAAPATWMNDTGISVCSANVPTIGNQNNAALNNMLKRPSELLLDTVEYEKRIKLESNHQEDHKNGLIGIAAKTDISAILSGSSPHSGTTGAAHVNTIVTKVDISTAADNVERTAWNGQLSCTTDKRDPASSTCVERLGSETD</sequence>
<dbReference type="WBParaSite" id="OFLC_0000433901-mRNA-1">
    <property type="protein sequence ID" value="OFLC_0000433901-mRNA-1"/>
    <property type="gene ID" value="OFLC_0000433901"/>
</dbReference>
<protein>
    <submittedName>
        <fullName evidence="2 4">Uncharacterized protein</fullName>
    </submittedName>
</protein>